<reference evidence="10 11" key="1">
    <citation type="submission" date="2020-08" db="EMBL/GenBank/DDBJ databases">
        <title>Genome sequencing of Purple Non-Sulfur Bacteria from various extreme environments.</title>
        <authorList>
            <person name="Mayer M."/>
        </authorList>
    </citation>
    <scope>NUCLEOTIDE SEQUENCE [LARGE SCALE GENOMIC DNA]</scope>
    <source>
        <strain evidence="10 11">JA131</strain>
    </source>
</reference>
<dbReference type="InterPro" id="IPR004089">
    <property type="entry name" value="MCPsignal_dom"/>
</dbReference>
<evidence type="ECO:0000256" key="5">
    <source>
        <dbReference type="PROSITE-ProRule" id="PRU00284"/>
    </source>
</evidence>
<dbReference type="AlphaFoldDB" id="A0A7W6WAG1"/>
<evidence type="ECO:0000256" key="1">
    <source>
        <dbReference type="ARBA" id="ARBA00004429"/>
    </source>
</evidence>
<dbReference type="GO" id="GO:0005886">
    <property type="term" value="C:plasma membrane"/>
    <property type="evidence" value="ECO:0007669"/>
    <property type="project" value="UniProtKB-SubCell"/>
</dbReference>
<organism evidence="10 11">
    <name type="scientific">Roseospira visakhapatnamensis</name>
    <dbReference type="NCBI Taxonomy" id="390880"/>
    <lineage>
        <taxon>Bacteria</taxon>
        <taxon>Pseudomonadati</taxon>
        <taxon>Pseudomonadota</taxon>
        <taxon>Alphaproteobacteria</taxon>
        <taxon>Rhodospirillales</taxon>
        <taxon>Rhodospirillaceae</taxon>
        <taxon>Roseospira</taxon>
    </lineage>
</organism>
<protein>
    <submittedName>
        <fullName evidence="10">Methyl-accepting chemotaxis protein</fullName>
    </submittedName>
</protein>
<dbReference type="InterPro" id="IPR003660">
    <property type="entry name" value="HAMP_dom"/>
</dbReference>
<dbReference type="RefSeq" id="WP_184046279.1">
    <property type="nucleotide sequence ID" value="NZ_JACIGK010000022.1"/>
</dbReference>
<dbReference type="PROSITE" id="PS50111">
    <property type="entry name" value="CHEMOTAXIS_TRANSDUC_2"/>
    <property type="match status" value="1"/>
</dbReference>
<dbReference type="EMBL" id="JACIGK010000022">
    <property type="protein sequence ID" value="MBB4267155.1"/>
    <property type="molecule type" value="Genomic_DNA"/>
</dbReference>
<feature type="region of interest" description="Disordered" evidence="6">
    <location>
        <begin position="886"/>
        <end position="920"/>
    </location>
</feature>
<dbReference type="SMART" id="SM00283">
    <property type="entry name" value="MA"/>
    <property type="match status" value="1"/>
</dbReference>
<keyword evidence="11" id="KW-1185">Reference proteome</keyword>
<keyword evidence="2" id="KW-1003">Cell membrane</keyword>
<dbReference type="GO" id="GO:0007165">
    <property type="term" value="P:signal transduction"/>
    <property type="evidence" value="ECO:0007669"/>
    <property type="project" value="UniProtKB-KW"/>
</dbReference>
<comment type="caution">
    <text evidence="10">The sequence shown here is derived from an EMBL/GenBank/DDBJ whole genome shotgun (WGS) entry which is preliminary data.</text>
</comment>
<keyword evidence="3 5" id="KW-0807">Transducer</keyword>
<dbReference type="PROSITE" id="PS50192">
    <property type="entry name" value="T_SNARE"/>
    <property type="match status" value="1"/>
</dbReference>
<dbReference type="PROSITE" id="PS50885">
    <property type="entry name" value="HAMP"/>
    <property type="match status" value="1"/>
</dbReference>
<dbReference type="SUPFAM" id="SSF58104">
    <property type="entry name" value="Methyl-accepting chemotaxis protein (MCP) signaling domain"/>
    <property type="match status" value="1"/>
</dbReference>
<evidence type="ECO:0000259" key="7">
    <source>
        <dbReference type="PROSITE" id="PS50111"/>
    </source>
</evidence>
<dbReference type="PANTHER" id="PTHR32089">
    <property type="entry name" value="METHYL-ACCEPTING CHEMOTAXIS PROTEIN MCPB"/>
    <property type="match status" value="1"/>
</dbReference>
<evidence type="ECO:0000256" key="6">
    <source>
        <dbReference type="SAM" id="MobiDB-lite"/>
    </source>
</evidence>
<evidence type="ECO:0000259" key="8">
    <source>
        <dbReference type="PROSITE" id="PS50192"/>
    </source>
</evidence>
<feature type="domain" description="Methyl-accepting transducer" evidence="7">
    <location>
        <begin position="687"/>
        <end position="909"/>
    </location>
</feature>
<keyword evidence="2" id="KW-0472">Membrane</keyword>
<evidence type="ECO:0000259" key="9">
    <source>
        <dbReference type="PROSITE" id="PS50885"/>
    </source>
</evidence>
<dbReference type="CDD" id="cd06225">
    <property type="entry name" value="HAMP"/>
    <property type="match status" value="1"/>
</dbReference>
<dbReference type="Gene3D" id="1.10.287.950">
    <property type="entry name" value="Methyl-accepting chemotaxis protein"/>
    <property type="match status" value="1"/>
</dbReference>
<dbReference type="PANTHER" id="PTHR32089:SF112">
    <property type="entry name" value="LYSOZYME-LIKE PROTEIN-RELATED"/>
    <property type="match status" value="1"/>
</dbReference>
<dbReference type="SMART" id="SM00304">
    <property type="entry name" value="HAMP"/>
    <property type="match status" value="1"/>
</dbReference>
<evidence type="ECO:0000313" key="11">
    <source>
        <dbReference type="Proteomes" id="UP000554286"/>
    </source>
</evidence>
<comment type="similarity">
    <text evidence="4">Belongs to the methyl-accepting chemotaxis (MCP) protein family.</text>
</comment>
<evidence type="ECO:0000256" key="4">
    <source>
        <dbReference type="ARBA" id="ARBA00029447"/>
    </source>
</evidence>
<evidence type="ECO:0000256" key="3">
    <source>
        <dbReference type="ARBA" id="ARBA00023224"/>
    </source>
</evidence>
<dbReference type="Gene3D" id="1.10.8.500">
    <property type="entry name" value="HAMP domain in histidine kinase"/>
    <property type="match status" value="1"/>
</dbReference>
<proteinExistence type="inferred from homology"/>
<accession>A0A7W6WAG1</accession>
<evidence type="ECO:0000313" key="10">
    <source>
        <dbReference type="EMBL" id="MBB4267155.1"/>
    </source>
</evidence>
<gene>
    <name evidence="10" type="ORF">GGD89_002796</name>
</gene>
<comment type="subcellular location">
    <subcellularLocation>
        <location evidence="1">Cell inner membrane</location>
        <topology evidence="1">Multi-pass membrane protein</topology>
    </subcellularLocation>
</comment>
<dbReference type="Proteomes" id="UP000554286">
    <property type="component" value="Unassembled WGS sequence"/>
</dbReference>
<feature type="domain" description="T-SNARE coiled-coil homology" evidence="8">
    <location>
        <begin position="839"/>
        <end position="901"/>
    </location>
</feature>
<dbReference type="Pfam" id="PF00015">
    <property type="entry name" value="MCPsignal"/>
    <property type="match status" value="1"/>
</dbReference>
<keyword evidence="2" id="KW-0997">Cell inner membrane</keyword>
<dbReference type="Pfam" id="PF00672">
    <property type="entry name" value="HAMP"/>
    <property type="match status" value="1"/>
</dbReference>
<sequence length="1045" mass="111086">MSISSRILTGFLLVLALTVTVAAIGWGSLKQTGAGFTIERSGLEAVTDLGETVQAELTGRINADLSVAETVHAGLDRIDQRLDALARRADLAEQVSIARTAVETYRENFSLYVSSAEAVHAAAEDVVRFNDTLDTLITEVIRQRSERLAEARANARAAISARDDADAVQDMMGQGLEELSVFAARLEQYERMGSDETRTPAVSALESLKAMIRDLIEVVGGLDSADGTALDQALVTVAAGFQTFDDAAVRERAVAAERAETEASLTAASDALAASISHIKRFQLARIQAARQNPVSQAEREVLYQAYIALTNLEVLAVRTRAQEQHFLLTMADADAQAVGQATRQMFMAALSLQKAIRAGATATLMKRVSTAIQDYRKALEHEFDLMAELRAITEEKAAAEHAVDASLEDLTTLARRIGRRADVSAEESLAVATAALTTLDAAQEIIRAAGDLQRVAGRTKESIFVVVDEHDPAGADRARRLLERLTVLKADLMDKVREIDPGDAAALERAFGSRIEDLARVFDGLIAHVVEIQEAEAGMETARANMDTALSRASIAAQQRSMTDRAFAETLLVGGAALSLVLGVVGAMLIGRSIVRPIKAITSVMQRLARNDLMVEVPGRARRDEIGAMAAAVEIFKENSQKIDHMQAEQTAEARRNARRVKTEMMALTNALDDEVRSAVTVVRNQVIVMHAAAVRMADAVSHTEDGANAASQASQASSASVDAVAAAAEEMASSIGEISRQVSGASGIAHRAAEQAESTNDRIQGLARAADQIGAVVNMISDIAKQTNLLALNATIEAARAGEAGKGFAVVANEVKTLASQTSRATETIGTEIGGMQAATREAVEAIVEIVRVIGEINEITTAVSAAIEEQTAATGAITENARQAAHSTQNASDNIEAVSESADTTGSTAREVRQASEDVRERVEQMLLALERIVRSGSEEDRETHALRTVNLAVTVDLGGGGIRSCLMQDLAPSGVATLDRSVEGERGLDMTIDVPDLGRVPATLVACTEQATHVRLDVPESRLETLRAIVLAGGRSRAVAA</sequence>
<feature type="domain" description="HAMP" evidence="9">
    <location>
        <begin position="593"/>
        <end position="646"/>
    </location>
</feature>
<name>A0A7W6WAG1_9PROT</name>
<evidence type="ECO:0000256" key="2">
    <source>
        <dbReference type="ARBA" id="ARBA00022519"/>
    </source>
</evidence>
<dbReference type="InterPro" id="IPR000727">
    <property type="entry name" value="T_SNARE_dom"/>
</dbReference>